<dbReference type="Proteomes" id="UP000507245">
    <property type="component" value="Unassembled WGS sequence"/>
</dbReference>
<dbReference type="AlphaFoldDB" id="A0A6J5W3M5"/>
<sequence length="213" mass="23649">MMRIEYLKLVLKQDVGYSDNQDAASTTFQVISTISYDAHLIQDTIVEKIPNCVAQLSSFFISLGVAFSLSWRLTIATLPFSVLFIVPALGFGRVLKDFRSKSNGEYGVAGGIAEQAISSIQTVYSYVGARQTLDRFSSALQKSMELGLKQGLIKEMLIGSMRMVYANWAFQAWIGSIIIIEIGEQGGLIFACGICCEQFKQKQRMPIYSHKTN</sequence>
<dbReference type="PANTHER" id="PTHR45136:SF2">
    <property type="entry name" value="ABC TRANSPORTER DOMAIN-CONTAINING PROTEIN"/>
    <property type="match status" value="1"/>
</dbReference>
<feature type="domain" description="ABC transmembrane type-1" evidence="9">
    <location>
        <begin position="1"/>
        <end position="164"/>
    </location>
</feature>
<keyword evidence="3 8" id="KW-0812">Transmembrane</keyword>
<dbReference type="EMBL" id="CAEKKB010000001">
    <property type="protein sequence ID" value="CAB4294861.1"/>
    <property type="molecule type" value="Genomic_DNA"/>
</dbReference>
<keyword evidence="5 8" id="KW-1133">Transmembrane helix</keyword>
<evidence type="ECO:0000256" key="8">
    <source>
        <dbReference type="SAM" id="Phobius"/>
    </source>
</evidence>
<dbReference type="InterPro" id="IPR036640">
    <property type="entry name" value="ABC1_TM_sf"/>
</dbReference>
<keyword evidence="2" id="KW-0813">Transport</keyword>
<dbReference type="OrthoDB" id="1194042at2759"/>
<evidence type="ECO:0000256" key="3">
    <source>
        <dbReference type="ARBA" id="ARBA00022692"/>
    </source>
</evidence>
<dbReference type="PROSITE" id="PS50929">
    <property type="entry name" value="ABC_TM1F"/>
    <property type="match status" value="1"/>
</dbReference>
<evidence type="ECO:0000256" key="4">
    <source>
        <dbReference type="ARBA" id="ARBA00022737"/>
    </source>
</evidence>
<evidence type="ECO:0000256" key="1">
    <source>
        <dbReference type="ARBA" id="ARBA00007577"/>
    </source>
</evidence>
<keyword evidence="7" id="KW-0325">Glycoprotein</keyword>
<keyword evidence="11" id="KW-1185">Reference proteome</keyword>
<dbReference type="SUPFAM" id="SSF90123">
    <property type="entry name" value="ABC transporter transmembrane region"/>
    <property type="match status" value="1"/>
</dbReference>
<gene>
    <name evidence="10" type="ORF">ORAREDHAP_LOCUS5984</name>
</gene>
<evidence type="ECO:0000256" key="5">
    <source>
        <dbReference type="ARBA" id="ARBA00022989"/>
    </source>
</evidence>
<protein>
    <recommendedName>
        <fullName evidence="9">ABC transmembrane type-1 domain-containing protein</fullName>
    </recommendedName>
</protein>
<keyword evidence="4" id="KW-0677">Repeat</keyword>
<dbReference type="GO" id="GO:0016020">
    <property type="term" value="C:membrane"/>
    <property type="evidence" value="ECO:0007669"/>
    <property type="project" value="InterPro"/>
</dbReference>
<evidence type="ECO:0000313" key="10">
    <source>
        <dbReference type="EMBL" id="CAB4294861.1"/>
    </source>
</evidence>
<dbReference type="GO" id="GO:0005524">
    <property type="term" value="F:ATP binding"/>
    <property type="evidence" value="ECO:0007669"/>
    <property type="project" value="InterPro"/>
</dbReference>
<proteinExistence type="inferred from homology"/>
<reference evidence="11" key="1">
    <citation type="journal article" date="2020" name="Genome Biol.">
        <title>Gamete binning: chromosome-level and haplotype-resolved genome assembly enabled by high-throughput single-cell sequencing of gamete genomes.</title>
        <authorList>
            <person name="Campoy J.A."/>
            <person name="Sun H."/>
            <person name="Goel M."/>
            <person name="Jiao W.-B."/>
            <person name="Folz-Donahue K."/>
            <person name="Wang N."/>
            <person name="Rubio M."/>
            <person name="Liu C."/>
            <person name="Kukat C."/>
            <person name="Ruiz D."/>
            <person name="Huettel B."/>
            <person name="Schneeberger K."/>
        </authorList>
    </citation>
    <scope>NUCLEOTIDE SEQUENCE [LARGE SCALE GENOMIC DNA]</scope>
    <source>
        <strain evidence="11">cv. Rojo Pasion</strain>
    </source>
</reference>
<organism evidence="10 11">
    <name type="scientific">Prunus armeniaca</name>
    <name type="common">Apricot</name>
    <name type="synonym">Armeniaca vulgaris</name>
    <dbReference type="NCBI Taxonomy" id="36596"/>
    <lineage>
        <taxon>Eukaryota</taxon>
        <taxon>Viridiplantae</taxon>
        <taxon>Streptophyta</taxon>
        <taxon>Embryophyta</taxon>
        <taxon>Tracheophyta</taxon>
        <taxon>Spermatophyta</taxon>
        <taxon>Magnoliopsida</taxon>
        <taxon>eudicotyledons</taxon>
        <taxon>Gunneridae</taxon>
        <taxon>Pentapetalae</taxon>
        <taxon>rosids</taxon>
        <taxon>fabids</taxon>
        <taxon>Rosales</taxon>
        <taxon>Rosaceae</taxon>
        <taxon>Amygdaloideae</taxon>
        <taxon>Amygdaleae</taxon>
        <taxon>Prunus</taxon>
    </lineage>
</organism>
<name>A0A6J5W3M5_PRUAR</name>
<dbReference type="PANTHER" id="PTHR45136">
    <property type="entry name" value="ABC TRANSPORTER DOMAIN-CONTAINING PROTEIN"/>
    <property type="match status" value="1"/>
</dbReference>
<keyword evidence="6 8" id="KW-0472">Membrane</keyword>
<evidence type="ECO:0000256" key="7">
    <source>
        <dbReference type="ARBA" id="ARBA00023180"/>
    </source>
</evidence>
<comment type="similarity">
    <text evidence="1">Belongs to the ABC transporter superfamily. ABCB family. Multidrug resistance exporter (TC 3.A.1.201) subfamily.</text>
</comment>
<evidence type="ECO:0000256" key="6">
    <source>
        <dbReference type="ARBA" id="ARBA00023136"/>
    </source>
</evidence>
<evidence type="ECO:0000256" key="2">
    <source>
        <dbReference type="ARBA" id="ARBA00022448"/>
    </source>
</evidence>
<feature type="transmembrane region" description="Helical" evidence="8">
    <location>
        <begin position="77"/>
        <end position="95"/>
    </location>
</feature>
<dbReference type="Gene3D" id="1.20.1560.10">
    <property type="entry name" value="ABC transporter type 1, transmembrane domain"/>
    <property type="match status" value="1"/>
</dbReference>
<accession>A0A6J5W3M5</accession>
<dbReference type="Pfam" id="PF00664">
    <property type="entry name" value="ABC_membrane"/>
    <property type="match status" value="1"/>
</dbReference>
<dbReference type="GO" id="GO:0140359">
    <property type="term" value="F:ABC-type transporter activity"/>
    <property type="evidence" value="ECO:0007669"/>
    <property type="project" value="InterPro"/>
</dbReference>
<evidence type="ECO:0000259" key="9">
    <source>
        <dbReference type="PROSITE" id="PS50929"/>
    </source>
</evidence>
<evidence type="ECO:0000313" key="11">
    <source>
        <dbReference type="Proteomes" id="UP000507245"/>
    </source>
</evidence>
<dbReference type="InterPro" id="IPR011527">
    <property type="entry name" value="ABC1_TM_dom"/>
</dbReference>